<feature type="transmembrane region" description="Helical" evidence="1">
    <location>
        <begin position="337"/>
        <end position="353"/>
    </location>
</feature>
<accession>A0A8J6N7T9</accession>
<keyword evidence="1" id="KW-1133">Transmembrane helix</keyword>
<feature type="transmembrane region" description="Helical" evidence="1">
    <location>
        <begin position="12"/>
        <end position="32"/>
    </location>
</feature>
<evidence type="ECO:0000259" key="2">
    <source>
        <dbReference type="SMART" id="SM01080"/>
    </source>
</evidence>
<evidence type="ECO:0000313" key="3">
    <source>
        <dbReference type="EMBL" id="MBC8199577.1"/>
    </source>
</evidence>
<feature type="domain" description="CHASE2" evidence="2">
    <location>
        <begin position="40"/>
        <end position="352"/>
    </location>
</feature>
<dbReference type="Proteomes" id="UP000603545">
    <property type="component" value="Unassembled WGS sequence"/>
</dbReference>
<feature type="transmembrane region" description="Helical" evidence="1">
    <location>
        <begin position="306"/>
        <end position="325"/>
    </location>
</feature>
<name>A0A8J6N7T9_9BACT</name>
<keyword evidence="1" id="KW-0812">Transmembrane</keyword>
<protein>
    <submittedName>
        <fullName evidence="3">CHASE2 domain-containing protein</fullName>
    </submittedName>
</protein>
<comment type="caution">
    <text evidence="3">The sequence shown here is derived from an EMBL/GenBank/DDBJ whole genome shotgun (WGS) entry which is preliminary data.</text>
</comment>
<sequence>MLESRHSTYKKYSIIFSLAVVGFSVLFISILFKGIAYNILTQIDNTLYSQFLLIRERLNENKKAVQSNVVIVGIDDRTLNRLGAYNPSRYRRYHIDLLANILKGKPAAVAYDIFFGDPHDDPDVDRRFSEIMKKGPVFSVVFGSAHDRSKQMFKPLADNISGKQDMKFVSENGFESMAPFVLSSLKGIGLANAYPDNDGILRKMPILFKLRDRLYPTISLEVFRSINNIPRSKIRIKNNRVITGKTAIPVDKHCRAFVNIDNTYKIREISFYDVWAGRVPGRFFNDKVVFIAATATGLGDNKLVPLFGYVSGIMIHANLFLNMAYNNFINEIAGTSYYLLIFFASFFYTYLFYCRHELPLIKRAVSYISSVALVTKFGNAFLKIPIIKGSYNSFKSMRDRSYGLRIFFLLFSETRQRLAPVLLQLVFLYAALFLIFYYFNILIKPFTIMIQLVISYIIVSEFKRIDFSKIAPQKQKEKSDRITG</sequence>
<evidence type="ECO:0000256" key="1">
    <source>
        <dbReference type="SAM" id="Phobius"/>
    </source>
</evidence>
<dbReference type="EMBL" id="JACNLL010000056">
    <property type="protein sequence ID" value="MBC8199577.1"/>
    <property type="molecule type" value="Genomic_DNA"/>
</dbReference>
<dbReference type="InterPro" id="IPR007890">
    <property type="entry name" value="CHASE2"/>
</dbReference>
<keyword evidence="1" id="KW-0472">Membrane</keyword>
<proteinExistence type="predicted"/>
<evidence type="ECO:0000313" key="4">
    <source>
        <dbReference type="Proteomes" id="UP000603545"/>
    </source>
</evidence>
<dbReference type="Pfam" id="PF05226">
    <property type="entry name" value="CHASE2"/>
    <property type="match status" value="1"/>
</dbReference>
<organism evidence="3 4">
    <name type="scientific">Candidatus Desulfaltia bathyphila</name>
    <dbReference type="NCBI Taxonomy" id="2841697"/>
    <lineage>
        <taxon>Bacteria</taxon>
        <taxon>Pseudomonadati</taxon>
        <taxon>Thermodesulfobacteriota</taxon>
        <taxon>Desulfobacteria</taxon>
        <taxon>Desulfobacterales</taxon>
        <taxon>Desulfobacterales incertae sedis</taxon>
        <taxon>Candidatus Desulfaltia</taxon>
    </lineage>
</organism>
<feature type="transmembrane region" description="Helical" evidence="1">
    <location>
        <begin position="418"/>
        <end position="439"/>
    </location>
</feature>
<reference evidence="3 4" key="1">
    <citation type="submission" date="2020-08" db="EMBL/GenBank/DDBJ databases">
        <title>Bridging the membrane lipid divide: bacteria of the FCB group superphylum have the potential to synthesize archaeal ether lipids.</title>
        <authorList>
            <person name="Villanueva L."/>
            <person name="Von Meijenfeldt F.A.B."/>
            <person name="Westbye A.B."/>
            <person name="Yadav S."/>
            <person name="Hopmans E.C."/>
            <person name="Dutilh B.E."/>
            <person name="Sinninghe Damste J.S."/>
        </authorList>
    </citation>
    <scope>NUCLEOTIDE SEQUENCE [LARGE SCALE GENOMIC DNA]</scope>
    <source>
        <strain evidence="3">NIOZ-UU82</strain>
    </source>
</reference>
<dbReference type="SMART" id="SM01080">
    <property type="entry name" value="CHASE2"/>
    <property type="match status" value="1"/>
</dbReference>
<dbReference type="AlphaFoldDB" id="A0A8J6N7T9"/>
<gene>
    <name evidence="3" type="ORF">H8E80_05975</name>
</gene>